<feature type="transmembrane region" description="Helical" evidence="1">
    <location>
        <begin position="54"/>
        <end position="72"/>
    </location>
</feature>
<feature type="transmembrane region" description="Helical" evidence="1">
    <location>
        <begin position="145"/>
        <end position="169"/>
    </location>
</feature>
<organism evidence="3 4">
    <name type="scientific">Candidatus Iainarchaeum sp</name>
    <dbReference type="NCBI Taxonomy" id="3101447"/>
    <lineage>
        <taxon>Archaea</taxon>
        <taxon>Candidatus Iainarchaeota</taxon>
        <taxon>Candidatus Iainarchaeia</taxon>
        <taxon>Candidatus Iainarchaeales</taxon>
        <taxon>Candidatus Iainarchaeaceae</taxon>
        <taxon>Candidatus Iainarchaeum</taxon>
    </lineage>
</organism>
<accession>A0A497JFD3</accession>
<dbReference type="GO" id="GO:0005886">
    <property type="term" value="C:plasma membrane"/>
    <property type="evidence" value="ECO:0007669"/>
    <property type="project" value="TreeGrafter"/>
</dbReference>
<dbReference type="Pfam" id="PF09335">
    <property type="entry name" value="VTT_dom"/>
    <property type="match status" value="1"/>
</dbReference>
<dbReference type="EMBL" id="QMWO01000067">
    <property type="protein sequence ID" value="RLG69552.1"/>
    <property type="molecule type" value="Genomic_DNA"/>
</dbReference>
<sequence length="170" mass="18527">MKLKKAKRTLSSPAFRYALATVLMILFIYLAYSYVSANYQNFTPENINKVLQTYGLLGIFIAAIIANATLFFPVPLDVAIFFLGQFDIGFGIVSPLALGFFAGLGSAIGEMSGYIVGTLGIRSLEKLKKSELKQIDRLQRKINKYGFSVIALAALTPFPFDLVGIAAGLI</sequence>
<dbReference type="PANTHER" id="PTHR42709:SF11">
    <property type="entry name" value="DEDA FAMILY PROTEIN"/>
    <property type="match status" value="1"/>
</dbReference>
<comment type="caution">
    <text evidence="3">The sequence shown here is derived from an EMBL/GenBank/DDBJ whole genome shotgun (WGS) entry which is preliminary data.</text>
</comment>
<dbReference type="AlphaFoldDB" id="A0A497JFD3"/>
<keyword evidence="1" id="KW-0472">Membrane</keyword>
<evidence type="ECO:0000313" key="3">
    <source>
        <dbReference type="EMBL" id="RLG69552.1"/>
    </source>
</evidence>
<dbReference type="PANTHER" id="PTHR42709">
    <property type="entry name" value="ALKALINE PHOSPHATASE LIKE PROTEIN"/>
    <property type="match status" value="1"/>
</dbReference>
<feature type="transmembrane region" description="Helical" evidence="1">
    <location>
        <begin position="14"/>
        <end position="34"/>
    </location>
</feature>
<protein>
    <recommendedName>
        <fullName evidence="2">VTT domain-containing protein</fullName>
    </recommendedName>
</protein>
<proteinExistence type="predicted"/>
<keyword evidence="1" id="KW-1133">Transmembrane helix</keyword>
<feature type="transmembrane region" description="Helical" evidence="1">
    <location>
        <begin position="79"/>
        <end position="101"/>
    </location>
</feature>
<dbReference type="InterPro" id="IPR032816">
    <property type="entry name" value="VTT_dom"/>
</dbReference>
<evidence type="ECO:0000259" key="2">
    <source>
        <dbReference type="Pfam" id="PF09335"/>
    </source>
</evidence>
<keyword evidence="1" id="KW-0812">Transmembrane</keyword>
<name>A0A497JFD3_9ARCH</name>
<dbReference type="InterPro" id="IPR051311">
    <property type="entry name" value="DedA_domain"/>
</dbReference>
<evidence type="ECO:0000313" key="4">
    <source>
        <dbReference type="Proteomes" id="UP000277633"/>
    </source>
</evidence>
<gene>
    <name evidence="3" type="ORF">DRO07_02110</name>
</gene>
<reference evidence="3 4" key="1">
    <citation type="submission" date="2018-06" db="EMBL/GenBank/DDBJ databases">
        <title>Extensive metabolic versatility and redundancy in microbially diverse, dynamic hydrothermal sediments.</title>
        <authorList>
            <person name="Dombrowski N."/>
            <person name="Teske A."/>
            <person name="Baker B.J."/>
        </authorList>
    </citation>
    <scope>NUCLEOTIDE SEQUENCE [LARGE SCALE GENOMIC DNA]</scope>
    <source>
        <strain evidence="3">B9_G13</strain>
    </source>
</reference>
<feature type="non-terminal residue" evidence="3">
    <location>
        <position position="170"/>
    </location>
</feature>
<evidence type="ECO:0000256" key="1">
    <source>
        <dbReference type="SAM" id="Phobius"/>
    </source>
</evidence>
<dbReference type="Proteomes" id="UP000277633">
    <property type="component" value="Unassembled WGS sequence"/>
</dbReference>
<feature type="transmembrane region" description="Helical" evidence="1">
    <location>
        <begin position="107"/>
        <end position="124"/>
    </location>
</feature>
<feature type="domain" description="VTT" evidence="2">
    <location>
        <begin position="88"/>
        <end position="169"/>
    </location>
</feature>